<evidence type="ECO:0000313" key="1">
    <source>
        <dbReference type="EMBL" id="KAA8715581.1"/>
    </source>
</evidence>
<evidence type="ECO:0000313" key="2">
    <source>
        <dbReference type="Proteomes" id="UP000322181"/>
    </source>
</evidence>
<protein>
    <submittedName>
        <fullName evidence="1">Uncharacterized protein</fullName>
    </submittedName>
</protein>
<dbReference type="EMBL" id="VXKB01000002">
    <property type="protein sequence ID" value="KAA8715581.1"/>
    <property type="molecule type" value="Genomic_DNA"/>
</dbReference>
<reference evidence="1 2" key="1">
    <citation type="submission" date="2019-09" db="EMBL/GenBank/DDBJ databases">
        <title>Draft genome sequence of various Type strains from the CCUG.</title>
        <authorList>
            <person name="Pineiro-Iglesias B."/>
            <person name="Tunovic T."/>
            <person name="Unosson C."/>
            <person name="Inganas E."/>
            <person name="Ohlen M."/>
            <person name="Cardew S."/>
            <person name="Jensie-Markopoulos S."/>
            <person name="Salva-Serra F."/>
            <person name="Jaen-Luchoro D."/>
            <person name="Karlsson R."/>
            <person name="Svensson-Stadler L."/>
            <person name="Chun J."/>
            <person name="Moore E."/>
        </authorList>
    </citation>
    <scope>NUCLEOTIDE SEQUENCE [LARGE SCALE GENOMIC DNA]</scope>
    <source>
        <strain evidence="1 2">CCUG 53682T</strain>
    </source>
</reference>
<comment type="caution">
    <text evidence="1">The sequence shown here is derived from an EMBL/GenBank/DDBJ whole genome shotgun (WGS) entry which is preliminary data.</text>
</comment>
<gene>
    <name evidence="1" type="ORF">F4V73_11510</name>
</gene>
<dbReference type="Proteomes" id="UP000322181">
    <property type="component" value="Unassembled WGS sequence"/>
</dbReference>
<dbReference type="OrthoDB" id="6464441at2"/>
<name>A0A5M9R4W4_9GAMM</name>
<dbReference type="AlphaFoldDB" id="A0A5M9R4W4"/>
<sequence>MNNIDSNNHLCIMLQAALADIPLPGCGAIEKETDKQPLSLSAVTQAGTLLNYGEEQIAQLHADLHCLYAHSLARFPQPQEVSEKLTAAMRLHRQIPEQEGILWQRLCEQAEKHGFDDKDQLTDCLVGWLSSTSLTLTYSDVVCP</sequence>
<organism evidence="1 2">
    <name type="scientific">Morganella psychrotolerans</name>
    <dbReference type="NCBI Taxonomy" id="368603"/>
    <lineage>
        <taxon>Bacteria</taxon>
        <taxon>Pseudomonadati</taxon>
        <taxon>Pseudomonadota</taxon>
        <taxon>Gammaproteobacteria</taxon>
        <taxon>Enterobacterales</taxon>
        <taxon>Morganellaceae</taxon>
        <taxon>Morganella</taxon>
    </lineage>
</organism>
<accession>A0A5M9R4W4</accession>
<dbReference type="RefSeq" id="WP_067366847.1">
    <property type="nucleotide sequence ID" value="NZ_BAAAFS010000002.1"/>
</dbReference>
<proteinExistence type="predicted"/>